<dbReference type="RefSeq" id="XP_008862962.1">
    <property type="nucleotide sequence ID" value="XM_008864740.1"/>
</dbReference>
<gene>
    <name evidence="2" type="ORF">H310_01591</name>
</gene>
<dbReference type="EMBL" id="KI913953">
    <property type="protein sequence ID" value="ETW09157.1"/>
    <property type="molecule type" value="Genomic_DNA"/>
</dbReference>
<dbReference type="GeneID" id="20078641"/>
<feature type="compositionally biased region" description="Low complexity" evidence="1">
    <location>
        <begin position="168"/>
        <end position="179"/>
    </location>
</feature>
<feature type="compositionally biased region" description="Polar residues" evidence="1">
    <location>
        <begin position="110"/>
        <end position="120"/>
    </location>
</feature>
<dbReference type="eggNOG" id="ENOG502RYAT">
    <property type="taxonomic scope" value="Eukaryota"/>
</dbReference>
<accession>A0A024UTA7</accession>
<feature type="compositionally biased region" description="Low complexity" evidence="1">
    <location>
        <begin position="212"/>
        <end position="228"/>
    </location>
</feature>
<protein>
    <submittedName>
        <fullName evidence="2">Uncharacterized protein</fullName>
    </submittedName>
</protein>
<reference evidence="2" key="1">
    <citation type="submission" date="2013-12" db="EMBL/GenBank/DDBJ databases">
        <title>The Genome Sequence of Aphanomyces invadans NJM9701.</title>
        <authorList>
            <consortium name="The Broad Institute Genomics Platform"/>
            <person name="Russ C."/>
            <person name="Tyler B."/>
            <person name="van West P."/>
            <person name="Dieguez-Uribeondo J."/>
            <person name="Young S.K."/>
            <person name="Zeng Q."/>
            <person name="Gargeya S."/>
            <person name="Fitzgerald M."/>
            <person name="Abouelleil A."/>
            <person name="Alvarado L."/>
            <person name="Chapman S.B."/>
            <person name="Gainer-Dewar J."/>
            <person name="Goldberg J."/>
            <person name="Griggs A."/>
            <person name="Gujja S."/>
            <person name="Hansen M."/>
            <person name="Howarth C."/>
            <person name="Imamovic A."/>
            <person name="Ireland A."/>
            <person name="Larimer J."/>
            <person name="McCowan C."/>
            <person name="Murphy C."/>
            <person name="Pearson M."/>
            <person name="Poon T.W."/>
            <person name="Priest M."/>
            <person name="Roberts A."/>
            <person name="Saif S."/>
            <person name="Shea T."/>
            <person name="Sykes S."/>
            <person name="Wortman J."/>
            <person name="Nusbaum C."/>
            <person name="Birren B."/>
        </authorList>
    </citation>
    <scope>NUCLEOTIDE SEQUENCE [LARGE SCALE GENOMIC DNA]</scope>
    <source>
        <strain evidence="2">NJM9701</strain>
    </source>
</reference>
<dbReference type="PANTHER" id="PTHR37558:SF1">
    <property type="entry name" value="HTH CENPB-TYPE DOMAIN-CONTAINING PROTEIN"/>
    <property type="match status" value="1"/>
</dbReference>
<evidence type="ECO:0000256" key="1">
    <source>
        <dbReference type="SAM" id="MobiDB-lite"/>
    </source>
</evidence>
<feature type="compositionally biased region" description="Low complexity" evidence="1">
    <location>
        <begin position="128"/>
        <end position="137"/>
    </location>
</feature>
<feature type="compositionally biased region" description="Acidic residues" evidence="1">
    <location>
        <begin position="423"/>
        <end position="434"/>
    </location>
</feature>
<feature type="region of interest" description="Disordered" evidence="1">
    <location>
        <begin position="403"/>
        <end position="434"/>
    </location>
</feature>
<sequence>MLDGHTPMEAVQPVRVKYIKFTSAMDVALLELIQLHKPISAKHGTRLAMWERVARDFGAQVFDNPLACKWQICRDRGNLLLRWFDDGRFDKLFKDDSEARNRKKEALLQSLRQASSVKQGSTSPPSPTKSSSAASPTHPRPQDNTQTLHEPKHQPTISLIPRHSTMFSTASSPHASSTTQRSAKFPPSPSHLHFRPQQESSPNGVPSPPIHLPSLKAQAPPAQPAALPHVGATTASPPIPSIAHPTAMLSMGASSLSSAARTKSLHDQQQSPNTPFKAEGTATTESHQVNHLPALGLPYSHRRQHPSPPHLPSLVHPNHPSSMYQHHSTAAALTAPSSRKRRGPPFDGSSSGLDATAAQLLRIVEQKLQVDMDMRRRDQQLRAQELNMQHQLIDYLDTSRHTRRQRRRIISRNSGASSTDVAVNDEDDQDDQDDGGAAARLLELLKHKMQFDMAHHAAEMELRADEVELQRRVLAFLARC</sequence>
<proteinExistence type="predicted"/>
<evidence type="ECO:0000313" key="2">
    <source>
        <dbReference type="EMBL" id="ETW09157.1"/>
    </source>
</evidence>
<feature type="region of interest" description="Disordered" evidence="1">
    <location>
        <begin position="110"/>
        <end position="154"/>
    </location>
</feature>
<organism evidence="2">
    <name type="scientific">Aphanomyces invadans</name>
    <dbReference type="NCBI Taxonomy" id="157072"/>
    <lineage>
        <taxon>Eukaryota</taxon>
        <taxon>Sar</taxon>
        <taxon>Stramenopiles</taxon>
        <taxon>Oomycota</taxon>
        <taxon>Saprolegniomycetes</taxon>
        <taxon>Saprolegniales</taxon>
        <taxon>Verrucalvaceae</taxon>
        <taxon>Aphanomyces</taxon>
    </lineage>
</organism>
<dbReference type="OrthoDB" id="79445at2759"/>
<name>A0A024UTA7_9STRA</name>
<dbReference type="AlphaFoldDB" id="A0A024UTA7"/>
<dbReference type="VEuPathDB" id="FungiDB:H310_01591"/>
<feature type="compositionally biased region" description="Low complexity" evidence="1">
    <location>
        <begin position="312"/>
        <end position="322"/>
    </location>
</feature>
<dbReference type="PANTHER" id="PTHR37558">
    <property type="entry name" value="HTH CENPB-TYPE DOMAIN-CONTAINING PROTEIN"/>
    <property type="match status" value="1"/>
</dbReference>
<feature type="region of interest" description="Disordered" evidence="1">
    <location>
        <begin position="298"/>
        <end position="352"/>
    </location>
</feature>
<feature type="compositionally biased region" description="Low complexity" evidence="1">
    <location>
        <begin position="247"/>
        <end position="260"/>
    </location>
</feature>
<feature type="region of interest" description="Disordered" evidence="1">
    <location>
        <begin position="166"/>
        <end position="285"/>
    </location>
</feature>